<comment type="caution">
    <text evidence="3">The sequence shown here is derived from an EMBL/GenBank/DDBJ whole genome shotgun (WGS) entry which is preliminary data.</text>
</comment>
<dbReference type="GO" id="GO:0009507">
    <property type="term" value="C:chloroplast"/>
    <property type="evidence" value="ECO:0007669"/>
    <property type="project" value="TreeGrafter"/>
</dbReference>
<keyword evidence="2" id="KW-0472">Membrane</keyword>
<evidence type="ECO:0000256" key="1">
    <source>
        <dbReference type="SAM" id="MobiDB-lite"/>
    </source>
</evidence>
<keyword evidence="2" id="KW-1133">Transmembrane helix</keyword>
<reference evidence="3" key="1">
    <citation type="submission" date="2024-03" db="EMBL/GenBank/DDBJ databases">
        <title>WGS assembly of Saponaria officinalis var. Norfolk2.</title>
        <authorList>
            <person name="Jenkins J."/>
            <person name="Shu S."/>
            <person name="Grimwood J."/>
            <person name="Barry K."/>
            <person name="Goodstein D."/>
            <person name="Schmutz J."/>
            <person name="Leebens-Mack J."/>
            <person name="Osbourn A."/>
        </authorList>
    </citation>
    <scope>NUCLEOTIDE SEQUENCE [LARGE SCALE GENOMIC DNA]</scope>
    <source>
        <strain evidence="3">JIC</strain>
    </source>
</reference>
<name>A0AAW1IGK5_SAPOF</name>
<dbReference type="AlphaFoldDB" id="A0AAW1IGK5"/>
<evidence type="ECO:0000313" key="4">
    <source>
        <dbReference type="Proteomes" id="UP001443914"/>
    </source>
</evidence>
<dbReference type="PANTHER" id="PTHR36374:SF1">
    <property type="entry name" value="OS01G0969000 PROTEIN"/>
    <property type="match status" value="1"/>
</dbReference>
<evidence type="ECO:0000256" key="2">
    <source>
        <dbReference type="SAM" id="Phobius"/>
    </source>
</evidence>
<sequence>MAENASATTTVVESSPHKPPQNNPFVFLFNIPQCIVNKFMSFNKKKVETEKSVKRVDNEEISAKNPDFVKFPLIKQEIPPIKLESEEVHEDTNPIILWQVYALGGFIILKWAWGKWQERKANAKAKDDSPDEDDPPTPAPADD</sequence>
<protein>
    <submittedName>
        <fullName evidence="3">Uncharacterized protein</fullName>
    </submittedName>
</protein>
<evidence type="ECO:0000313" key="3">
    <source>
        <dbReference type="EMBL" id="KAK9688871.1"/>
    </source>
</evidence>
<feature type="compositionally biased region" description="Acidic residues" evidence="1">
    <location>
        <begin position="129"/>
        <end position="143"/>
    </location>
</feature>
<dbReference type="Proteomes" id="UP001443914">
    <property type="component" value="Unassembled WGS sequence"/>
</dbReference>
<feature type="transmembrane region" description="Helical" evidence="2">
    <location>
        <begin position="95"/>
        <end position="113"/>
    </location>
</feature>
<keyword evidence="2" id="KW-0812">Transmembrane</keyword>
<dbReference type="EMBL" id="JBDFQZ010000009">
    <property type="protein sequence ID" value="KAK9688871.1"/>
    <property type="molecule type" value="Genomic_DNA"/>
</dbReference>
<gene>
    <name evidence="3" type="ORF">RND81_09G017500</name>
</gene>
<feature type="region of interest" description="Disordered" evidence="1">
    <location>
        <begin position="120"/>
        <end position="143"/>
    </location>
</feature>
<organism evidence="3 4">
    <name type="scientific">Saponaria officinalis</name>
    <name type="common">Common soapwort</name>
    <name type="synonym">Lychnis saponaria</name>
    <dbReference type="NCBI Taxonomy" id="3572"/>
    <lineage>
        <taxon>Eukaryota</taxon>
        <taxon>Viridiplantae</taxon>
        <taxon>Streptophyta</taxon>
        <taxon>Embryophyta</taxon>
        <taxon>Tracheophyta</taxon>
        <taxon>Spermatophyta</taxon>
        <taxon>Magnoliopsida</taxon>
        <taxon>eudicotyledons</taxon>
        <taxon>Gunneridae</taxon>
        <taxon>Pentapetalae</taxon>
        <taxon>Caryophyllales</taxon>
        <taxon>Caryophyllaceae</taxon>
        <taxon>Caryophylleae</taxon>
        <taxon>Saponaria</taxon>
    </lineage>
</organism>
<proteinExistence type="predicted"/>
<accession>A0AAW1IGK5</accession>
<keyword evidence="4" id="KW-1185">Reference proteome</keyword>
<dbReference type="PANTHER" id="PTHR36374">
    <property type="entry name" value="OS01G0969000 PROTEIN"/>
    <property type="match status" value="1"/>
</dbReference>